<dbReference type="Proteomes" id="UP001234297">
    <property type="component" value="Chromosome 1"/>
</dbReference>
<dbReference type="EMBL" id="CM056809">
    <property type="protein sequence ID" value="KAJ8647225.1"/>
    <property type="molecule type" value="Genomic_DNA"/>
</dbReference>
<accession>A0ACC2MP96</accession>
<name>A0ACC2MP96_PERAE</name>
<protein>
    <submittedName>
        <fullName evidence="1">Uncharacterized protein</fullName>
    </submittedName>
</protein>
<comment type="caution">
    <text evidence="1">The sequence shown here is derived from an EMBL/GenBank/DDBJ whole genome shotgun (WGS) entry which is preliminary data.</text>
</comment>
<sequence>MFSLYSFPSLAFSPKPIHLYVFLGVVIQASCLQFKYYPSITDDARPDFLFANGSNLAAGALQITADSVNLPLNNLSGRVVYKDTLKLWRKNGSVVASFTTSFILNILPFNGGGEGLAFILTNNRTRPNDSHGQWLGIVNEETNGSSLNGIVAVEFDTRKSYTADLDDNHVGVDVNSIYSIKQVSLGKMGVTLASKEDVLASIQYDGKSKIMNISVSMANVSSSHNYSAPLISMPIDLSQHLEEDVYVGFSASTGNFTELNCLKSWNFTSSGIEKGHKLQLLWIWIVIPIIIVCGGGFLCYHRRKMRSGNLVEPRPNVDLEMMLEGQTKGPRSLDKLLFSTQKQFKEGQEEEQLSWEKRHSIICGVASALSYLHDGCRPRVFHRDVKLSNVMLDSDYSPRLGDFGLARAVKHDDQTHHSTKLGTSTSMPSMPQIAPVVTLRELFDNEVDSVH</sequence>
<organism evidence="1 2">
    <name type="scientific">Persea americana</name>
    <name type="common">Avocado</name>
    <dbReference type="NCBI Taxonomy" id="3435"/>
    <lineage>
        <taxon>Eukaryota</taxon>
        <taxon>Viridiplantae</taxon>
        <taxon>Streptophyta</taxon>
        <taxon>Embryophyta</taxon>
        <taxon>Tracheophyta</taxon>
        <taxon>Spermatophyta</taxon>
        <taxon>Magnoliopsida</taxon>
        <taxon>Magnoliidae</taxon>
        <taxon>Laurales</taxon>
        <taxon>Lauraceae</taxon>
        <taxon>Persea</taxon>
    </lineage>
</organism>
<evidence type="ECO:0000313" key="1">
    <source>
        <dbReference type="EMBL" id="KAJ8647225.1"/>
    </source>
</evidence>
<gene>
    <name evidence="1" type="ORF">MRB53_000248</name>
</gene>
<proteinExistence type="predicted"/>
<keyword evidence="2" id="KW-1185">Reference proteome</keyword>
<reference evidence="1 2" key="1">
    <citation type="journal article" date="2022" name="Hortic Res">
        <title>A haplotype resolved chromosomal level avocado genome allows analysis of novel avocado genes.</title>
        <authorList>
            <person name="Nath O."/>
            <person name="Fletcher S.J."/>
            <person name="Hayward A."/>
            <person name="Shaw L.M."/>
            <person name="Masouleh A.K."/>
            <person name="Furtado A."/>
            <person name="Henry R.J."/>
            <person name="Mitter N."/>
        </authorList>
    </citation>
    <scope>NUCLEOTIDE SEQUENCE [LARGE SCALE GENOMIC DNA]</scope>
    <source>
        <strain evidence="2">cv. Hass</strain>
    </source>
</reference>
<evidence type="ECO:0000313" key="2">
    <source>
        <dbReference type="Proteomes" id="UP001234297"/>
    </source>
</evidence>